<dbReference type="OrthoDB" id="9909019at2759"/>
<gene>
    <name evidence="2" type="ORF">ECPE_LOCUS4344</name>
</gene>
<evidence type="ECO:0000256" key="1">
    <source>
        <dbReference type="SAM" id="SignalP"/>
    </source>
</evidence>
<feature type="signal peptide" evidence="1">
    <location>
        <begin position="1"/>
        <end position="18"/>
    </location>
</feature>
<accession>A0A183ABK9</accession>
<proteinExistence type="predicted"/>
<reference evidence="2 3" key="2">
    <citation type="submission" date="2018-11" db="EMBL/GenBank/DDBJ databases">
        <authorList>
            <consortium name="Pathogen Informatics"/>
        </authorList>
    </citation>
    <scope>NUCLEOTIDE SEQUENCE [LARGE SCALE GENOMIC DNA]</scope>
    <source>
        <strain evidence="2 3">Egypt</strain>
    </source>
</reference>
<keyword evidence="1" id="KW-0732">Signal</keyword>
<dbReference type="WBParaSite" id="ECPE_0000435601-mRNA-1">
    <property type="protein sequence ID" value="ECPE_0000435601-mRNA-1"/>
    <property type="gene ID" value="ECPE_0000435601"/>
</dbReference>
<evidence type="ECO:0000313" key="3">
    <source>
        <dbReference type="Proteomes" id="UP000272942"/>
    </source>
</evidence>
<dbReference type="Proteomes" id="UP000272942">
    <property type="component" value="Unassembled WGS sequence"/>
</dbReference>
<evidence type="ECO:0000313" key="4">
    <source>
        <dbReference type="WBParaSite" id="ECPE_0000435601-mRNA-1"/>
    </source>
</evidence>
<evidence type="ECO:0000313" key="2">
    <source>
        <dbReference type="EMBL" id="VDP72312.1"/>
    </source>
</evidence>
<protein>
    <submittedName>
        <fullName evidence="4">Protein S-acyltransferase</fullName>
    </submittedName>
</protein>
<name>A0A183ABK9_9TREM</name>
<dbReference type="EMBL" id="UZAN01041203">
    <property type="protein sequence ID" value="VDP72312.1"/>
    <property type="molecule type" value="Genomic_DNA"/>
</dbReference>
<reference evidence="4" key="1">
    <citation type="submission" date="2016-06" db="UniProtKB">
        <authorList>
            <consortium name="WormBaseParasite"/>
        </authorList>
    </citation>
    <scope>IDENTIFICATION</scope>
</reference>
<sequence length="110" mass="12184">MFLFIVALMFGICQTALGGYHVYLAARNQTTLETFAAPKFRNGSVDSRAFDLGRKANLQEMFGTNCCLAIFPVRTTLGDGVHWRYRSPTYDLALIEDGGHTSPTPLTNSF</sequence>
<dbReference type="AlphaFoldDB" id="A0A183ABK9"/>
<feature type="chain" id="PRO_5043137932" evidence="1">
    <location>
        <begin position="19"/>
        <end position="110"/>
    </location>
</feature>
<organism evidence="4">
    <name type="scientific">Echinostoma caproni</name>
    <dbReference type="NCBI Taxonomy" id="27848"/>
    <lineage>
        <taxon>Eukaryota</taxon>
        <taxon>Metazoa</taxon>
        <taxon>Spiralia</taxon>
        <taxon>Lophotrochozoa</taxon>
        <taxon>Platyhelminthes</taxon>
        <taxon>Trematoda</taxon>
        <taxon>Digenea</taxon>
        <taxon>Plagiorchiida</taxon>
        <taxon>Echinostomata</taxon>
        <taxon>Echinostomatoidea</taxon>
        <taxon>Echinostomatidae</taxon>
        <taxon>Echinostoma</taxon>
    </lineage>
</organism>
<keyword evidence="3" id="KW-1185">Reference proteome</keyword>